<evidence type="ECO:0000256" key="2">
    <source>
        <dbReference type="ARBA" id="ARBA00022729"/>
    </source>
</evidence>
<dbReference type="InterPro" id="IPR009003">
    <property type="entry name" value="Peptidase_S1_PA"/>
</dbReference>
<dbReference type="PANTHER" id="PTHR24260:SF145">
    <property type="entry name" value="FI17609P1-RELATED"/>
    <property type="match status" value="1"/>
</dbReference>
<dbReference type="RefSeq" id="XP_030371594.1">
    <property type="nucleotide sequence ID" value="XM_030515734.1"/>
</dbReference>
<evidence type="ECO:0000256" key="4">
    <source>
        <dbReference type="ARBA" id="ARBA00023145"/>
    </source>
</evidence>
<dbReference type="PANTHER" id="PTHR24260">
    <property type="match status" value="1"/>
</dbReference>
<accession>A0A6J2T6F1</accession>
<proteinExistence type="inferred from homology"/>
<evidence type="ECO:0000259" key="8">
    <source>
        <dbReference type="Pfam" id="PF00089"/>
    </source>
</evidence>
<reference evidence="10" key="1">
    <citation type="submission" date="2025-08" db="UniProtKB">
        <authorList>
            <consortium name="RefSeq"/>
        </authorList>
    </citation>
    <scope>IDENTIFICATION</scope>
    <source>
        <strain evidence="10">11010-0011.00</strain>
        <tissue evidence="10">Whole body</tissue>
    </source>
</reference>
<evidence type="ECO:0000256" key="6">
    <source>
        <dbReference type="ARBA" id="ARBA00023180"/>
    </source>
</evidence>
<evidence type="ECO:0000313" key="10">
    <source>
        <dbReference type="RefSeq" id="XP_030371594.1"/>
    </source>
</evidence>
<evidence type="ECO:0000256" key="1">
    <source>
        <dbReference type="ARBA" id="ARBA00022723"/>
    </source>
</evidence>
<evidence type="ECO:0000313" key="9">
    <source>
        <dbReference type="Proteomes" id="UP000504634"/>
    </source>
</evidence>
<protein>
    <submittedName>
        <fullName evidence="10">Phenoloxidase-activating factor 3-like</fullName>
    </submittedName>
</protein>
<dbReference type="InterPro" id="IPR001254">
    <property type="entry name" value="Trypsin_dom"/>
</dbReference>
<dbReference type="Pfam" id="PF00089">
    <property type="entry name" value="Trypsin"/>
    <property type="match status" value="1"/>
</dbReference>
<keyword evidence="1" id="KW-0479">Metal-binding</keyword>
<dbReference type="GO" id="GO:0046872">
    <property type="term" value="F:metal ion binding"/>
    <property type="evidence" value="ECO:0007669"/>
    <property type="project" value="UniProtKB-KW"/>
</dbReference>
<organism evidence="9 10">
    <name type="scientific">Drosophila lebanonensis</name>
    <name type="common">Fruit fly</name>
    <name type="synonym">Scaptodrosophila lebanonensis</name>
    <dbReference type="NCBI Taxonomy" id="7225"/>
    <lineage>
        <taxon>Eukaryota</taxon>
        <taxon>Metazoa</taxon>
        <taxon>Ecdysozoa</taxon>
        <taxon>Arthropoda</taxon>
        <taxon>Hexapoda</taxon>
        <taxon>Insecta</taxon>
        <taxon>Pterygota</taxon>
        <taxon>Neoptera</taxon>
        <taxon>Endopterygota</taxon>
        <taxon>Diptera</taxon>
        <taxon>Brachycera</taxon>
        <taxon>Muscomorpha</taxon>
        <taxon>Ephydroidea</taxon>
        <taxon>Drosophilidae</taxon>
        <taxon>Scaptodrosophila</taxon>
    </lineage>
</organism>
<gene>
    <name evidence="10" type="primary">LOC115621904</name>
</gene>
<dbReference type="Gene3D" id="2.40.10.10">
    <property type="entry name" value="Trypsin-like serine proteases"/>
    <property type="match status" value="1"/>
</dbReference>
<keyword evidence="2" id="KW-0732">Signal</keyword>
<evidence type="ECO:0000256" key="5">
    <source>
        <dbReference type="ARBA" id="ARBA00023157"/>
    </source>
</evidence>
<keyword evidence="5" id="KW-1015">Disulfide bond</keyword>
<sequence length="156" mass="17810">MVVVSVQFPGQSELRASVESSSGSEQCGRLNETQLYSQTKHTSLDEYPWLGRIKYFKNNYEPHYQCLAVLFKAQWALFPAHCVPTTKELEMYSVLFGDWNATDDVKTGDCNNLGECAPPPQEYLIEEIAVHPNYNLRQYAHDIALVKMQTSTLRND</sequence>
<dbReference type="InterPro" id="IPR043504">
    <property type="entry name" value="Peptidase_S1_PA_chymotrypsin"/>
</dbReference>
<dbReference type="GO" id="GO:0006508">
    <property type="term" value="P:proteolysis"/>
    <property type="evidence" value="ECO:0007669"/>
    <property type="project" value="InterPro"/>
</dbReference>
<dbReference type="OrthoDB" id="7954821at2759"/>
<comment type="similarity">
    <text evidence="7">Belongs to the peptidase S1 family. CLIP subfamily.</text>
</comment>
<dbReference type="InterPro" id="IPR051333">
    <property type="entry name" value="CLIP_Serine_Protease"/>
</dbReference>
<dbReference type="Proteomes" id="UP000504634">
    <property type="component" value="Unplaced"/>
</dbReference>
<dbReference type="GeneID" id="115621904"/>
<keyword evidence="6" id="KW-0325">Glycoprotein</keyword>
<evidence type="ECO:0000256" key="7">
    <source>
        <dbReference type="ARBA" id="ARBA00024195"/>
    </source>
</evidence>
<dbReference type="AlphaFoldDB" id="A0A6J2T6F1"/>
<keyword evidence="3" id="KW-0106">Calcium</keyword>
<evidence type="ECO:0000256" key="3">
    <source>
        <dbReference type="ARBA" id="ARBA00022837"/>
    </source>
</evidence>
<name>A0A6J2T6F1_DROLE</name>
<keyword evidence="4" id="KW-0865">Zymogen</keyword>
<keyword evidence="9" id="KW-1185">Reference proteome</keyword>
<dbReference type="GO" id="GO:0004252">
    <property type="term" value="F:serine-type endopeptidase activity"/>
    <property type="evidence" value="ECO:0007669"/>
    <property type="project" value="InterPro"/>
</dbReference>
<dbReference type="SUPFAM" id="SSF50494">
    <property type="entry name" value="Trypsin-like serine proteases"/>
    <property type="match status" value="1"/>
</dbReference>
<dbReference type="FunFam" id="2.40.10.10:FF:000028">
    <property type="entry name" value="Serine protease easter"/>
    <property type="match status" value="1"/>
</dbReference>
<feature type="domain" description="Peptidase S1" evidence="8">
    <location>
        <begin position="43"/>
        <end position="151"/>
    </location>
</feature>